<evidence type="ECO:0000256" key="7">
    <source>
        <dbReference type="ARBA" id="ARBA00023065"/>
    </source>
</evidence>
<evidence type="ECO:0000313" key="10">
    <source>
        <dbReference type="EMBL" id="NKY41488.1"/>
    </source>
</evidence>
<keyword evidence="7" id="KW-0406">Ion transport</keyword>
<feature type="transmembrane region" description="Helical" evidence="9">
    <location>
        <begin position="6"/>
        <end position="29"/>
    </location>
</feature>
<keyword evidence="8 9" id="KW-0472">Membrane</keyword>
<name>A0ABX1K4M8_9CELL</name>
<feature type="transmembrane region" description="Helical" evidence="9">
    <location>
        <begin position="91"/>
        <end position="111"/>
    </location>
</feature>
<evidence type="ECO:0000256" key="6">
    <source>
        <dbReference type="ARBA" id="ARBA00022989"/>
    </source>
</evidence>
<dbReference type="Pfam" id="PF03030">
    <property type="entry name" value="H_PPase"/>
    <property type="match status" value="1"/>
</dbReference>
<keyword evidence="6 9" id="KW-1133">Transmembrane helix</keyword>
<reference evidence="10 11" key="1">
    <citation type="submission" date="2020-04" db="EMBL/GenBank/DDBJ databases">
        <title>MicrobeNet Type strains.</title>
        <authorList>
            <person name="Nicholson A.C."/>
        </authorList>
    </citation>
    <scope>NUCLEOTIDE SEQUENCE [LARGE SCALE GENOMIC DNA]</scope>
    <source>
        <strain evidence="10 11">ATCC BAA-787</strain>
    </source>
</reference>
<evidence type="ECO:0000256" key="5">
    <source>
        <dbReference type="ARBA" id="ARBA00022967"/>
    </source>
</evidence>
<evidence type="ECO:0000256" key="3">
    <source>
        <dbReference type="ARBA" id="ARBA00022692"/>
    </source>
</evidence>
<keyword evidence="5" id="KW-1278">Translocase</keyword>
<sequence length="119" mass="12367">MVELGSTSITIVVVIAAVAVASLVVAAVLRRQVLAAGEGTASMREIARAVQEGASAYLSRQFRTLAIFAVVVCALLFLLPGDAGIKVGRSIFFLVGALFSASIGFLGMWLATRANLRVA</sequence>
<accession>A0ABX1K4M8</accession>
<keyword evidence="11" id="KW-1185">Reference proteome</keyword>
<evidence type="ECO:0000256" key="4">
    <source>
        <dbReference type="ARBA" id="ARBA00022842"/>
    </source>
</evidence>
<comment type="caution">
    <text evidence="10">The sequence shown here is derived from an EMBL/GenBank/DDBJ whole genome shotgun (WGS) entry which is preliminary data.</text>
</comment>
<dbReference type="Proteomes" id="UP000777774">
    <property type="component" value="Unassembled WGS sequence"/>
</dbReference>
<gene>
    <name evidence="10" type="ORF">HGA02_18795</name>
</gene>
<proteinExistence type="predicted"/>
<feature type="non-terminal residue" evidence="10">
    <location>
        <position position="119"/>
    </location>
</feature>
<organism evidence="10 11">
    <name type="scientific">Cellulomonas septica</name>
    <dbReference type="NCBI Taxonomy" id="285080"/>
    <lineage>
        <taxon>Bacteria</taxon>
        <taxon>Bacillati</taxon>
        <taxon>Actinomycetota</taxon>
        <taxon>Actinomycetes</taxon>
        <taxon>Micrococcales</taxon>
        <taxon>Cellulomonadaceae</taxon>
        <taxon>Cellulomonas</taxon>
    </lineage>
</organism>
<evidence type="ECO:0000256" key="2">
    <source>
        <dbReference type="ARBA" id="ARBA00022448"/>
    </source>
</evidence>
<dbReference type="InterPro" id="IPR004131">
    <property type="entry name" value="PPase-energised_H-pump"/>
</dbReference>
<evidence type="ECO:0000256" key="8">
    <source>
        <dbReference type="ARBA" id="ARBA00023136"/>
    </source>
</evidence>
<evidence type="ECO:0000313" key="11">
    <source>
        <dbReference type="Proteomes" id="UP000777774"/>
    </source>
</evidence>
<keyword evidence="4" id="KW-0460">Magnesium</keyword>
<dbReference type="RefSeq" id="WP_210728803.1">
    <property type="nucleotide sequence ID" value="NZ_JAAXOY010000747.1"/>
</dbReference>
<dbReference type="EMBL" id="JAAXOY010000747">
    <property type="protein sequence ID" value="NKY41488.1"/>
    <property type="molecule type" value="Genomic_DNA"/>
</dbReference>
<keyword evidence="3 9" id="KW-0812">Transmembrane</keyword>
<evidence type="ECO:0000256" key="9">
    <source>
        <dbReference type="SAM" id="Phobius"/>
    </source>
</evidence>
<feature type="transmembrane region" description="Helical" evidence="9">
    <location>
        <begin position="62"/>
        <end position="79"/>
    </location>
</feature>
<protein>
    <submittedName>
        <fullName evidence="10">Sodium-translocating pyrophosphatase</fullName>
    </submittedName>
</protein>
<keyword evidence="2" id="KW-0813">Transport</keyword>
<evidence type="ECO:0000256" key="1">
    <source>
        <dbReference type="ARBA" id="ARBA00004127"/>
    </source>
</evidence>
<comment type="subcellular location">
    <subcellularLocation>
        <location evidence="1">Endomembrane system</location>
        <topology evidence="1">Multi-pass membrane protein</topology>
    </subcellularLocation>
</comment>